<comment type="caution">
    <text evidence="1">The sequence shown here is derived from an EMBL/GenBank/DDBJ whole genome shotgun (WGS) entry which is preliminary data.</text>
</comment>
<proteinExistence type="predicted"/>
<keyword evidence="2" id="KW-1185">Reference proteome</keyword>
<dbReference type="EMBL" id="JAIWYP010000004">
    <property type="protein sequence ID" value="KAH3837260.1"/>
    <property type="molecule type" value="Genomic_DNA"/>
</dbReference>
<reference evidence="1" key="2">
    <citation type="submission" date="2020-11" db="EMBL/GenBank/DDBJ databases">
        <authorList>
            <person name="McCartney M.A."/>
            <person name="Auch B."/>
            <person name="Kono T."/>
            <person name="Mallez S."/>
            <person name="Becker A."/>
            <person name="Gohl D.M."/>
            <person name="Silverstein K.A.T."/>
            <person name="Koren S."/>
            <person name="Bechman K.B."/>
            <person name="Herman A."/>
            <person name="Abrahante J.E."/>
            <person name="Garbe J."/>
        </authorList>
    </citation>
    <scope>NUCLEOTIDE SEQUENCE</scope>
    <source>
        <strain evidence="1">Duluth1</strain>
        <tissue evidence="1">Whole animal</tissue>
    </source>
</reference>
<name>A0A9D4KCE1_DREPO</name>
<organism evidence="1 2">
    <name type="scientific">Dreissena polymorpha</name>
    <name type="common">Zebra mussel</name>
    <name type="synonym">Mytilus polymorpha</name>
    <dbReference type="NCBI Taxonomy" id="45954"/>
    <lineage>
        <taxon>Eukaryota</taxon>
        <taxon>Metazoa</taxon>
        <taxon>Spiralia</taxon>
        <taxon>Lophotrochozoa</taxon>
        <taxon>Mollusca</taxon>
        <taxon>Bivalvia</taxon>
        <taxon>Autobranchia</taxon>
        <taxon>Heteroconchia</taxon>
        <taxon>Euheterodonta</taxon>
        <taxon>Imparidentia</taxon>
        <taxon>Neoheterodontei</taxon>
        <taxon>Myida</taxon>
        <taxon>Dreissenoidea</taxon>
        <taxon>Dreissenidae</taxon>
        <taxon>Dreissena</taxon>
    </lineage>
</organism>
<protein>
    <submittedName>
        <fullName evidence="1">Uncharacterized protein</fullName>
    </submittedName>
</protein>
<evidence type="ECO:0000313" key="1">
    <source>
        <dbReference type="EMBL" id="KAH3837260.1"/>
    </source>
</evidence>
<gene>
    <name evidence="1" type="ORF">DPMN_110643</name>
</gene>
<accession>A0A9D4KCE1</accession>
<evidence type="ECO:0000313" key="2">
    <source>
        <dbReference type="Proteomes" id="UP000828390"/>
    </source>
</evidence>
<dbReference type="Proteomes" id="UP000828390">
    <property type="component" value="Unassembled WGS sequence"/>
</dbReference>
<reference evidence="1" key="1">
    <citation type="journal article" date="2019" name="bioRxiv">
        <title>The Genome of the Zebra Mussel, Dreissena polymorpha: A Resource for Invasive Species Research.</title>
        <authorList>
            <person name="McCartney M.A."/>
            <person name="Auch B."/>
            <person name="Kono T."/>
            <person name="Mallez S."/>
            <person name="Zhang Y."/>
            <person name="Obille A."/>
            <person name="Becker A."/>
            <person name="Abrahante J.E."/>
            <person name="Garbe J."/>
            <person name="Badalamenti J.P."/>
            <person name="Herman A."/>
            <person name="Mangelson H."/>
            <person name="Liachko I."/>
            <person name="Sullivan S."/>
            <person name="Sone E.D."/>
            <person name="Koren S."/>
            <person name="Silverstein K.A.T."/>
            <person name="Beckman K.B."/>
            <person name="Gohl D.M."/>
        </authorList>
    </citation>
    <scope>NUCLEOTIDE SEQUENCE</scope>
    <source>
        <strain evidence="1">Duluth1</strain>
        <tissue evidence="1">Whole animal</tissue>
    </source>
</reference>
<sequence>MVANDMKVKQTIQIVSQVPGGHYGVGETSNSGAVADFELVFHEIASITSHHQPPQSSKHKLMNHT</sequence>
<dbReference type="AlphaFoldDB" id="A0A9D4KCE1"/>